<gene>
    <name evidence="2" type="ORF">SMSRO_SF011340</name>
</gene>
<dbReference type="PROSITE" id="PS51257">
    <property type="entry name" value="PROKAR_LIPOPROTEIN"/>
    <property type="match status" value="1"/>
</dbReference>
<evidence type="ECO:0000313" key="2">
    <source>
        <dbReference type="EMBL" id="PQM31317.1"/>
    </source>
</evidence>
<dbReference type="OrthoDB" id="387392at2"/>
<evidence type="ECO:0008006" key="4">
    <source>
        <dbReference type="Google" id="ProtNLM"/>
    </source>
</evidence>
<feature type="signal peptide" evidence="1">
    <location>
        <begin position="1"/>
        <end position="23"/>
    </location>
</feature>
<proteinExistence type="predicted"/>
<dbReference type="EMBL" id="JTLV02000001">
    <property type="protein sequence ID" value="PQM31317.1"/>
    <property type="molecule type" value="Genomic_DNA"/>
</dbReference>
<reference evidence="2 3" key="1">
    <citation type="journal article" date="2015" name="MBio">
        <title>Genome sequence of the Drosophila melanogaster male-killing Spiroplasma strain MSRO endosymbiont.</title>
        <authorList>
            <person name="Paredes J.C."/>
            <person name="Herren J.K."/>
            <person name="Schupfer F."/>
            <person name="Marin R."/>
            <person name="Claverol S."/>
            <person name="Kuo C.H."/>
            <person name="Lemaitre B."/>
            <person name="Beven L."/>
        </authorList>
    </citation>
    <scope>NUCLEOTIDE SEQUENCE [LARGE SCALE GENOMIC DNA]</scope>
    <source>
        <strain evidence="2 3">MSRO</strain>
    </source>
</reference>
<dbReference type="RefSeq" id="WP_040093475.1">
    <property type="nucleotide sequence ID" value="NZ_CM020866.1"/>
</dbReference>
<comment type="caution">
    <text evidence="2">The sequence shown here is derived from an EMBL/GenBank/DDBJ whole genome shotgun (WGS) entry which is preliminary data.</text>
</comment>
<protein>
    <recommendedName>
        <fullName evidence="4">Lipoprotein</fullName>
    </recommendedName>
</protein>
<evidence type="ECO:0000313" key="3">
    <source>
        <dbReference type="Proteomes" id="UP000031565"/>
    </source>
</evidence>
<name>A0A2P6FCY9_9MOLU</name>
<dbReference type="NCBIfam" id="NF038029">
    <property type="entry name" value="LP_plasma"/>
    <property type="match status" value="1"/>
</dbReference>
<evidence type="ECO:0000256" key="1">
    <source>
        <dbReference type="SAM" id="SignalP"/>
    </source>
</evidence>
<dbReference type="InterPro" id="IPR054816">
    <property type="entry name" value="Lipoprotein_mollicutes-type_CS"/>
</dbReference>
<dbReference type="STRING" id="2138.SMSRO_v1c10700"/>
<keyword evidence="3" id="KW-1185">Reference proteome</keyword>
<dbReference type="AlphaFoldDB" id="A0A2P6FCY9"/>
<organism evidence="2 3">
    <name type="scientific">Spiroplasma poulsonii</name>
    <dbReference type="NCBI Taxonomy" id="2138"/>
    <lineage>
        <taxon>Bacteria</taxon>
        <taxon>Bacillati</taxon>
        <taxon>Mycoplasmatota</taxon>
        <taxon>Mollicutes</taxon>
        <taxon>Entomoplasmatales</taxon>
        <taxon>Spiroplasmataceae</taxon>
        <taxon>Spiroplasma</taxon>
    </lineage>
</organism>
<sequence>MKKLLSYLGTISLLTMSAGSVVACTDHEPINSSVQHSQTSLLALNSQIAKIAYISNENKYDLNYLIDFLRYPFLLKYYYKI</sequence>
<accession>A0A2P6FCY9</accession>
<dbReference type="Proteomes" id="UP000031565">
    <property type="component" value="Unassembled WGS sequence"/>
</dbReference>
<feature type="chain" id="PRO_5015187572" description="Lipoprotein" evidence="1">
    <location>
        <begin position="24"/>
        <end position="81"/>
    </location>
</feature>
<keyword evidence="1" id="KW-0732">Signal</keyword>